<reference evidence="1 2" key="1">
    <citation type="submission" date="2018-10" db="EMBL/GenBank/DDBJ databases">
        <title>Proposal of Lysobacter pythonis sp. nov. isolated from royal pythons (Python regius).</title>
        <authorList>
            <person name="Hans-Juergen B."/>
            <person name="Huptas C."/>
            <person name="Sandra B."/>
            <person name="Igor L."/>
            <person name="Joachim S."/>
            <person name="Siegfried S."/>
            <person name="Mareike W."/>
            <person name="Peter K."/>
        </authorList>
    </citation>
    <scope>NUCLEOTIDE SEQUENCE [LARGE SCALE GENOMIC DNA]</scope>
    <source>
        <strain evidence="1 2">4284/11</strain>
    </source>
</reference>
<dbReference type="AlphaFoldDB" id="A0A3M2HTA1"/>
<protein>
    <submittedName>
        <fullName evidence="1">Phytoene/squalene synthase family protein</fullName>
    </submittedName>
</protein>
<dbReference type="EMBL" id="RFLY01000008">
    <property type="protein sequence ID" value="RMH92976.1"/>
    <property type="molecule type" value="Genomic_DNA"/>
</dbReference>
<evidence type="ECO:0000313" key="1">
    <source>
        <dbReference type="EMBL" id="RMH92976.1"/>
    </source>
</evidence>
<organism evidence="1 2">
    <name type="scientific">Solilutibacter pythonis</name>
    <dbReference type="NCBI Taxonomy" id="2483112"/>
    <lineage>
        <taxon>Bacteria</taxon>
        <taxon>Pseudomonadati</taxon>
        <taxon>Pseudomonadota</taxon>
        <taxon>Gammaproteobacteria</taxon>
        <taxon>Lysobacterales</taxon>
        <taxon>Lysobacteraceae</taxon>
        <taxon>Solilutibacter</taxon>
    </lineage>
</organism>
<gene>
    <name evidence="1" type="ORF">EBB59_07055</name>
</gene>
<proteinExistence type="predicted"/>
<evidence type="ECO:0000313" key="2">
    <source>
        <dbReference type="Proteomes" id="UP000275012"/>
    </source>
</evidence>
<dbReference type="Proteomes" id="UP000275012">
    <property type="component" value="Unassembled WGS sequence"/>
</dbReference>
<accession>A0A3M2HTA1</accession>
<name>A0A3M2HTA1_9GAMM</name>
<sequence length="197" mass="22160">MAVSEARAEAAGFIDKWRARWPEWSIARVFVPVARREVAEAWFALLQEWLDAASTPDPAPGLAKLAWWQEELHAWAKGARRHPLGTLLQKEKVDWNALAAALPALMRRGDGYDLTALDRFACMLDIAERRLFDEDRDGCALISHELRERLGLPDEPVAAGSATRPRRLLAALAGARRGERALSPWKTLCCSWRAARR</sequence>
<keyword evidence="2" id="KW-1185">Reference proteome</keyword>
<comment type="caution">
    <text evidence="1">The sequence shown here is derived from an EMBL/GenBank/DDBJ whole genome shotgun (WGS) entry which is preliminary data.</text>
</comment>